<feature type="transmembrane region" description="Helical" evidence="12">
    <location>
        <begin position="792"/>
        <end position="814"/>
    </location>
</feature>
<comment type="caution">
    <text evidence="13">The sequence shown here is derived from an EMBL/GenBank/DDBJ whole genome shotgun (WGS) entry which is preliminary data.</text>
</comment>
<name>A0A4S2LI03_OPIFE</name>
<dbReference type="STRING" id="147828.A0A4S2LI03"/>
<evidence type="ECO:0000313" key="14">
    <source>
        <dbReference type="Proteomes" id="UP000308267"/>
    </source>
</evidence>
<sequence length="835" mass="95493">MSAPKCDESGNTLDEEFPQSIGGERPQKLPKRRRHQERLMRPLTHLNEWRRKRTKQHPEYRRPSVALADYEISDTRTSAMSSLLLLFAILEGMCGFALPICSVFSKPAGPHGRYYYENFLFFQYGLSILALCYLQALIFYYDQKANYCQKYSRRFIQHQSRLDEVWPSHLKTAPEYLANNIDPNPGGLALRYEVLTTTEQWIKPSTPETSEPSILQATLTEKAETSHRPSSKIQTTKYPRFAHSVPHLTFVLPEDSVTDIRELTGTNADHNTGEQDIHSVEHIPETSDALPQQFSCVDPETPVEYGRFCDENVIKGEESQALEMEKGTRSDNSIADDESTCGHLHIPEVPSNSKIPTVRNFRQKLSSVLPLQVLFGDDPQKRLPPGWYFSRDTEGVNLYLRLGAVGFGFGVMIFDGFKIAEPWEARLNDQESCHNHFWIPIHILHFIYVFWQTYFLFKHHQVVFNVQKFVLRFLLCHLAVANLCQWLKTVVDEISVEPHETTTSTLPLTLHETTHNLKNLSLPQTSSMSTVHTTTDPHMITHSRSSGHGCRSTAKYLAPFLFPCAIEYSLIAGAMFYKMFQKVGHVRQESERLERIRQANNVSGHFAECHRSHKGLFIGLLLFMVTLVSMCLFFIFFTRLDKRNTAITLYQCTELVLLGLSMLTCVFTMIRLRVLHLSNLSEEGAFDDNLLLVGLVGMIFYDLFLLVPALEAIPSGKIAAKLFAAKALMEIAQSMVQVFFILEGSRRCAGSVAHVHNKPGRTLITFLLILNLAMWFVNTFEVKRADNHSIHIDYYTGMAWKIITHISLPMIVFFRFHSTVCLSDIWANAYRFRAS</sequence>
<evidence type="ECO:0000256" key="10">
    <source>
        <dbReference type="ARBA" id="ARBA00023303"/>
    </source>
</evidence>
<dbReference type="GO" id="GO:0005886">
    <property type="term" value="C:plasma membrane"/>
    <property type="evidence" value="ECO:0007669"/>
    <property type="project" value="UniProtKB-SubCell"/>
</dbReference>
<protein>
    <recommendedName>
        <fullName evidence="15">Otopetrin</fullName>
    </recommendedName>
</protein>
<evidence type="ECO:0000256" key="9">
    <source>
        <dbReference type="ARBA" id="ARBA00023136"/>
    </source>
</evidence>
<evidence type="ECO:0000256" key="8">
    <source>
        <dbReference type="ARBA" id="ARBA00023065"/>
    </source>
</evidence>
<organism evidence="13 14">
    <name type="scientific">Opisthorchis felineus</name>
    <dbReference type="NCBI Taxonomy" id="147828"/>
    <lineage>
        <taxon>Eukaryota</taxon>
        <taxon>Metazoa</taxon>
        <taxon>Spiralia</taxon>
        <taxon>Lophotrochozoa</taxon>
        <taxon>Platyhelminthes</taxon>
        <taxon>Trematoda</taxon>
        <taxon>Digenea</taxon>
        <taxon>Opisthorchiida</taxon>
        <taxon>Opisthorchiata</taxon>
        <taxon>Opisthorchiidae</taxon>
        <taxon>Opisthorchis</taxon>
    </lineage>
</organism>
<dbReference type="EMBL" id="SJOL01008619">
    <property type="protein sequence ID" value="TGZ60057.1"/>
    <property type="molecule type" value="Genomic_DNA"/>
</dbReference>
<dbReference type="GO" id="GO:0015252">
    <property type="term" value="F:proton channel activity"/>
    <property type="evidence" value="ECO:0007669"/>
    <property type="project" value="InterPro"/>
</dbReference>
<keyword evidence="5 12" id="KW-0812">Transmembrane</keyword>
<evidence type="ECO:0000256" key="3">
    <source>
        <dbReference type="ARBA" id="ARBA00022448"/>
    </source>
</evidence>
<evidence type="ECO:0008006" key="15">
    <source>
        <dbReference type="Google" id="ProtNLM"/>
    </source>
</evidence>
<keyword evidence="6" id="KW-0375">Hydrogen ion transport</keyword>
<evidence type="ECO:0000256" key="7">
    <source>
        <dbReference type="ARBA" id="ARBA00022989"/>
    </source>
</evidence>
<comment type="subcellular location">
    <subcellularLocation>
        <location evidence="1">Cell membrane</location>
        <topology evidence="1">Multi-pass membrane protein</topology>
    </subcellularLocation>
</comment>
<accession>A0A4S2LI03</accession>
<feature type="transmembrane region" description="Helical" evidence="12">
    <location>
        <begin position="762"/>
        <end position="780"/>
    </location>
</feature>
<evidence type="ECO:0000256" key="4">
    <source>
        <dbReference type="ARBA" id="ARBA00022475"/>
    </source>
</evidence>
<evidence type="ECO:0000256" key="2">
    <source>
        <dbReference type="ARBA" id="ARBA00006513"/>
    </source>
</evidence>
<comment type="similarity">
    <text evidence="2">Belongs to the otopetrin family.</text>
</comment>
<reference evidence="13 14" key="1">
    <citation type="journal article" date="2019" name="BMC Genomics">
        <title>New insights from Opisthorchis felineus genome: update on genomics of the epidemiologically important liver flukes.</title>
        <authorList>
            <person name="Ershov N.I."/>
            <person name="Mordvinov V.A."/>
            <person name="Prokhortchouk E.B."/>
            <person name="Pakharukova M.Y."/>
            <person name="Gunbin K.V."/>
            <person name="Ustyantsev K."/>
            <person name="Genaev M.A."/>
            <person name="Blinov A.G."/>
            <person name="Mazur A."/>
            <person name="Boulygina E."/>
            <person name="Tsygankova S."/>
            <person name="Khrameeva E."/>
            <person name="Chekanov N."/>
            <person name="Fan G."/>
            <person name="Xiao A."/>
            <person name="Zhang H."/>
            <person name="Xu X."/>
            <person name="Yang H."/>
            <person name="Solovyev V."/>
            <person name="Lee S.M."/>
            <person name="Liu X."/>
            <person name="Afonnikov D.A."/>
            <person name="Skryabin K.G."/>
        </authorList>
    </citation>
    <scope>NUCLEOTIDE SEQUENCE [LARGE SCALE GENOMIC DNA]</scope>
    <source>
        <strain evidence="13">AK-0245</strain>
        <tissue evidence="13">Whole organism</tissue>
    </source>
</reference>
<feature type="transmembrane region" description="Helical" evidence="12">
    <location>
        <begin position="649"/>
        <end position="670"/>
    </location>
</feature>
<feature type="transmembrane region" description="Helical" evidence="12">
    <location>
        <begin position="616"/>
        <end position="637"/>
    </location>
</feature>
<dbReference type="Pfam" id="PF03189">
    <property type="entry name" value="Otopetrin"/>
    <property type="match status" value="1"/>
</dbReference>
<feature type="transmembrane region" description="Helical" evidence="12">
    <location>
        <begin position="83"/>
        <end position="105"/>
    </location>
</feature>
<evidence type="ECO:0000313" key="13">
    <source>
        <dbReference type="EMBL" id="TGZ60057.1"/>
    </source>
</evidence>
<dbReference type="Proteomes" id="UP000308267">
    <property type="component" value="Unassembled WGS sequence"/>
</dbReference>
<proteinExistence type="inferred from homology"/>
<keyword evidence="10" id="KW-0407">Ion channel</keyword>
<feature type="transmembrane region" description="Helical" evidence="12">
    <location>
        <begin position="398"/>
        <end position="417"/>
    </location>
</feature>
<evidence type="ECO:0000256" key="5">
    <source>
        <dbReference type="ARBA" id="ARBA00022692"/>
    </source>
</evidence>
<keyword evidence="14" id="KW-1185">Reference proteome</keyword>
<keyword evidence="3" id="KW-0813">Transport</keyword>
<keyword evidence="8" id="KW-0406">Ion transport</keyword>
<keyword evidence="7 12" id="KW-1133">Transmembrane helix</keyword>
<evidence type="ECO:0000256" key="6">
    <source>
        <dbReference type="ARBA" id="ARBA00022781"/>
    </source>
</evidence>
<keyword evidence="9 12" id="KW-0472">Membrane</keyword>
<dbReference type="InterPro" id="IPR004878">
    <property type="entry name" value="Otopetrin"/>
</dbReference>
<dbReference type="AlphaFoldDB" id="A0A4S2LI03"/>
<evidence type="ECO:0000256" key="1">
    <source>
        <dbReference type="ARBA" id="ARBA00004651"/>
    </source>
</evidence>
<evidence type="ECO:0000256" key="11">
    <source>
        <dbReference type="SAM" id="MobiDB-lite"/>
    </source>
</evidence>
<feature type="transmembrane region" description="Helical" evidence="12">
    <location>
        <begin position="690"/>
        <end position="710"/>
    </location>
</feature>
<feature type="transmembrane region" description="Helical" evidence="12">
    <location>
        <begin position="121"/>
        <end position="141"/>
    </location>
</feature>
<dbReference type="OrthoDB" id="6429739at2759"/>
<evidence type="ECO:0000256" key="12">
    <source>
        <dbReference type="SAM" id="Phobius"/>
    </source>
</evidence>
<gene>
    <name evidence="13" type="ORF">CRM22_008757</name>
</gene>
<keyword evidence="4" id="KW-1003">Cell membrane</keyword>
<feature type="transmembrane region" description="Helical" evidence="12">
    <location>
        <begin position="437"/>
        <end position="457"/>
    </location>
</feature>
<dbReference type="PANTHER" id="PTHR21522:SF32">
    <property type="entry name" value="OTOPETRIN-2"/>
    <property type="match status" value="1"/>
</dbReference>
<feature type="region of interest" description="Disordered" evidence="11">
    <location>
        <begin position="1"/>
        <end position="37"/>
    </location>
</feature>
<dbReference type="PANTHER" id="PTHR21522">
    <property type="entry name" value="PROTON CHANNEL OTOP"/>
    <property type="match status" value="1"/>
</dbReference>